<dbReference type="PANTHER" id="PTHR22762">
    <property type="entry name" value="ALPHA-GLUCOSIDASE"/>
    <property type="match status" value="1"/>
</dbReference>
<dbReference type="InterPro" id="IPR000322">
    <property type="entry name" value="Glyco_hydro_31_TIM"/>
</dbReference>
<evidence type="ECO:0000313" key="7">
    <source>
        <dbReference type="Proteomes" id="UP000233293"/>
    </source>
</evidence>
<dbReference type="SUPFAM" id="SSF74650">
    <property type="entry name" value="Galactose mutarotase-like"/>
    <property type="match status" value="1"/>
</dbReference>
<dbReference type="Pfam" id="PF13802">
    <property type="entry name" value="Gal_mutarotas_2"/>
    <property type="match status" value="1"/>
</dbReference>
<dbReference type="CDD" id="cd14752">
    <property type="entry name" value="GH31_N"/>
    <property type="match status" value="1"/>
</dbReference>
<dbReference type="EMBL" id="PIUM01000034">
    <property type="protein sequence ID" value="PKU22305.1"/>
    <property type="molecule type" value="Genomic_DNA"/>
</dbReference>
<feature type="domain" description="Glycosyl hydrolase family 31 C-terminal" evidence="5">
    <location>
        <begin position="600"/>
        <end position="686"/>
    </location>
</feature>
<evidence type="ECO:0000259" key="4">
    <source>
        <dbReference type="Pfam" id="PF13802"/>
    </source>
</evidence>
<dbReference type="Gene3D" id="2.60.40.1760">
    <property type="entry name" value="glycosyl hydrolase (family 31)"/>
    <property type="match status" value="1"/>
</dbReference>
<evidence type="ECO:0000259" key="5">
    <source>
        <dbReference type="Pfam" id="PF21365"/>
    </source>
</evidence>
<dbReference type="Proteomes" id="UP000233293">
    <property type="component" value="Unassembled WGS sequence"/>
</dbReference>
<dbReference type="PANTHER" id="PTHR22762:SF165">
    <property type="entry name" value="PUTATIVE (AFU_ORTHOLOGUE AFUA_1G06560)-RELATED"/>
    <property type="match status" value="1"/>
</dbReference>
<name>A0A2N3PPG5_9PROT</name>
<reference evidence="7" key="1">
    <citation type="submission" date="2017-12" db="EMBL/GenBank/DDBJ databases">
        <title>Draft genome sequence of Telmatospirillum siberiense 26-4b1T, an acidotolerant peatland alphaproteobacterium potentially involved in sulfur cycling.</title>
        <authorList>
            <person name="Hausmann B."/>
            <person name="Pjevac P."/>
            <person name="Schreck K."/>
            <person name="Herbold C.W."/>
            <person name="Daims H."/>
            <person name="Wagner M."/>
            <person name="Pester M."/>
            <person name="Loy A."/>
        </authorList>
    </citation>
    <scope>NUCLEOTIDE SEQUENCE [LARGE SCALE GENOMIC DNA]</scope>
    <source>
        <strain evidence="7">26-4b1</strain>
    </source>
</reference>
<dbReference type="InterPro" id="IPR017853">
    <property type="entry name" value="GH"/>
</dbReference>
<dbReference type="Gene3D" id="3.20.20.80">
    <property type="entry name" value="Glycosidases"/>
    <property type="match status" value="1"/>
</dbReference>
<dbReference type="GO" id="GO:0030246">
    <property type="term" value="F:carbohydrate binding"/>
    <property type="evidence" value="ECO:0007669"/>
    <property type="project" value="InterPro"/>
</dbReference>
<evidence type="ECO:0000259" key="3">
    <source>
        <dbReference type="Pfam" id="PF01055"/>
    </source>
</evidence>
<keyword evidence="7" id="KW-1185">Reference proteome</keyword>
<dbReference type="Pfam" id="PF01055">
    <property type="entry name" value="Glyco_hydro_31_2nd"/>
    <property type="match status" value="1"/>
</dbReference>
<evidence type="ECO:0000313" key="6">
    <source>
        <dbReference type="EMBL" id="PKU22305.1"/>
    </source>
</evidence>
<dbReference type="AlphaFoldDB" id="A0A2N3PPG5"/>
<accession>A0A2N3PPG5</accession>
<dbReference type="RefSeq" id="WP_101252863.1">
    <property type="nucleotide sequence ID" value="NZ_PIUM01000034.1"/>
</dbReference>
<keyword evidence="2" id="KW-0326">Glycosidase</keyword>
<dbReference type="SUPFAM" id="SSF51011">
    <property type="entry name" value="Glycosyl hydrolase domain"/>
    <property type="match status" value="1"/>
</dbReference>
<evidence type="ECO:0000256" key="1">
    <source>
        <dbReference type="ARBA" id="ARBA00007806"/>
    </source>
</evidence>
<proteinExistence type="inferred from homology"/>
<dbReference type="SUPFAM" id="SSF51445">
    <property type="entry name" value="(Trans)glycosidases"/>
    <property type="match status" value="1"/>
</dbReference>
<comment type="caution">
    <text evidence="6">The sequence shown here is derived from an EMBL/GenBank/DDBJ whole genome shotgun (WGS) entry which is preliminary data.</text>
</comment>
<dbReference type="InterPro" id="IPR048395">
    <property type="entry name" value="Glyco_hydro_31_C"/>
</dbReference>
<feature type="domain" description="Glycoside hydrolase family 31 N-terminal" evidence="4">
    <location>
        <begin position="29"/>
        <end position="218"/>
    </location>
</feature>
<organism evidence="6 7">
    <name type="scientific">Telmatospirillum siberiense</name>
    <dbReference type="NCBI Taxonomy" id="382514"/>
    <lineage>
        <taxon>Bacteria</taxon>
        <taxon>Pseudomonadati</taxon>
        <taxon>Pseudomonadota</taxon>
        <taxon>Alphaproteobacteria</taxon>
        <taxon>Rhodospirillales</taxon>
        <taxon>Rhodospirillaceae</taxon>
        <taxon>Telmatospirillum</taxon>
    </lineage>
</organism>
<dbReference type="InterPro" id="IPR011013">
    <property type="entry name" value="Gal_mutarotase_sf_dom"/>
</dbReference>
<keyword evidence="2" id="KW-0378">Hydrolase</keyword>
<dbReference type="OrthoDB" id="176168at2"/>
<dbReference type="GO" id="GO:0005975">
    <property type="term" value="P:carbohydrate metabolic process"/>
    <property type="evidence" value="ECO:0007669"/>
    <property type="project" value="InterPro"/>
</dbReference>
<dbReference type="InterPro" id="IPR025887">
    <property type="entry name" value="Glyco_hydro_31_N_dom"/>
</dbReference>
<evidence type="ECO:0000256" key="2">
    <source>
        <dbReference type="RuleBase" id="RU361185"/>
    </source>
</evidence>
<dbReference type="Gene3D" id="2.60.40.1180">
    <property type="entry name" value="Golgi alpha-mannosidase II"/>
    <property type="match status" value="2"/>
</dbReference>
<protein>
    <submittedName>
        <fullName evidence="6">Alpha-glucosidase</fullName>
    </submittedName>
</protein>
<comment type="similarity">
    <text evidence="1 2">Belongs to the glycosyl hydrolase 31 family.</text>
</comment>
<gene>
    <name evidence="6" type="ORF">CWS72_22310</name>
</gene>
<dbReference type="Pfam" id="PF21365">
    <property type="entry name" value="Glyco_hydro_31_3rd"/>
    <property type="match status" value="1"/>
</dbReference>
<dbReference type="GO" id="GO:0004553">
    <property type="term" value="F:hydrolase activity, hydrolyzing O-glycosyl compounds"/>
    <property type="evidence" value="ECO:0007669"/>
    <property type="project" value="InterPro"/>
</dbReference>
<dbReference type="InterPro" id="IPR013780">
    <property type="entry name" value="Glyco_hydro_b"/>
</dbReference>
<sequence>MTLATAPLFSLTEKTGNHLVLSCAEGHTAHVFPLENDIIRVMVLPFSELRFPRTWAIAPGGDDVPTEGRDRFDLSGFTLPSYSVDEHPDRLILSTACLRLTIVLKGFFCRWESFLDGAWRPAAADRETQSYNFGWWDRRVYHYLKRETDEKYFGLGERAGAADRCGQSYRMTNIDAMGYSARTTDPLYKHIPFYMVWKSASRVPLGFFYDTLADCTFDMGRELDNYHGLYRHFIAEHGDLDYYVIGGTEPADITRRFTWLTGRPAFMPKWSLGYSGSTMSYTDAPNAQERMEEFLENCRTHDILCTSFHLSSGYTSIAGKRYVFHWNRDKFPDPQGFAQRYLDHGVRLCANIKPCLLKDHPRFAEAEREGLFVHGRDGAPTAVQFWDETGAYLDFTNPKTIAWWRSRVTDALLDYGIASTWNDNNEFEIWSDDALIDGFGTAQPARNAKPLHTLLMLQTSKRAQEIHAPDKRPFLISRSGAAGMQRYVQTWSGDNYTSWETLKYNVRMGCGLALSGVSNLGHDIGGFAGPRPDPELFLRWVQFGIFLPRFSIHSWNDDQTANEPWMYPALTPFIRDLIKFRARLVPYLYDLLWRSHSRYEPMIRPTFHDFPDDPRCFEENDDMLLGANLLVAPVVEPGVLSRRVYLPAGADWYDYWTGQYFVGGREIELAAPWDRPPLLVRAGAILPLNLAEQHFNQPADERGFAIFPPAAPGRFATTIFEDDGDGGDYRQGLYGTWDIALETSVRDLVIDIAAAGKVPPTASRIDVLLPRSESRSIHLKQGVLLAEGYRDGWRVLTVGLTDGLPHCP</sequence>
<dbReference type="CDD" id="cd06599">
    <property type="entry name" value="GH31_glycosidase_Aec37"/>
    <property type="match status" value="1"/>
</dbReference>
<feature type="domain" description="Glycoside hydrolase family 31 TIM barrel" evidence="3">
    <location>
        <begin position="264"/>
        <end position="591"/>
    </location>
</feature>